<dbReference type="InterPro" id="IPR020904">
    <property type="entry name" value="Sc_DH/Rdtase_CS"/>
</dbReference>
<dbReference type="GO" id="GO:0008206">
    <property type="term" value="P:bile acid metabolic process"/>
    <property type="evidence" value="ECO:0007669"/>
    <property type="project" value="UniProtKB-ARBA"/>
</dbReference>
<dbReference type="SUPFAM" id="SSF51735">
    <property type="entry name" value="NAD(P)-binding Rossmann-fold domains"/>
    <property type="match status" value="1"/>
</dbReference>
<accession>A0A242CL07</accession>
<dbReference type="Gene3D" id="3.40.50.720">
    <property type="entry name" value="NAD(P)-binding Rossmann-like Domain"/>
    <property type="match status" value="1"/>
</dbReference>
<dbReference type="PANTHER" id="PTHR42879">
    <property type="entry name" value="3-OXOACYL-(ACYL-CARRIER-PROTEIN) REDUCTASE"/>
    <property type="match status" value="1"/>
</dbReference>
<protein>
    <submittedName>
        <fullName evidence="5">Uncharacterized protein</fullName>
    </submittedName>
</protein>
<dbReference type="Pfam" id="PF00106">
    <property type="entry name" value="adh_short"/>
    <property type="match status" value="1"/>
</dbReference>
<evidence type="ECO:0000256" key="3">
    <source>
        <dbReference type="RuleBase" id="RU000363"/>
    </source>
</evidence>
<gene>
    <name evidence="4" type="ORF">A5880_000190</name>
    <name evidence="5" type="ORF">A5880_001284</name>
</gene>
<organism evidence="5">
    <name type="scientific">Candidatus Enterococcus mansonii</name>
    <dbReference type="NCBI Taxonomy" id="1834181"/>
    <lineage>
        <taxon>Bacteria</taxon>
        <taxon>Bacillati</taxon>
        <taxon>Bacillota</taxon>
        <taxon>Bacilli</taxon>
        <taxon>Lactobacillales</taxon>
        <taxon>Enterococcaceae</taxon>
        <taxon>Enterococcus</taxon>
    </lineage>
</organism>
<dbReference type="PANTHER" id="PTHR42879:SF2">
    <property type="entry name" value="3-OXOACYL-[ACYL-CARRIER-PROTEIN] REDUCTASE FABG"/>
    <property type="match status" value="1"/>
</dbReference>
<evidence type="ECO:0000256" key="2">
    <source>
        <dbReference type="ARBA" id="ARBA00023002"/>
    </source>
</evidence>
<reference evidence="5" key="1">
    <citation type="submission" date="2017-05" db="EMBL/GenBank/DDBJ databases">
        <title>The Genome Sequence of Enterococcus sp. 4G2_DIV0659.</title>
        <authorList>
            <consortium name="The Broad Institute Genomics Platform"/>
            <consortium name="The Broad Institute Genomic Center for Infectious Diseases"/>
            <person name="Earl A."/>
            <person name="Manson A."/>
            <person name="Schwartman J."/>
            <person name="Gilmore M."/>
            <person name="Abouelleil A."/>
            <person name="Cao P."/>
            <person name="Chapman S."/>
            <person name="Cusick C."/>
            <person name="Shea T."/>
            <person name="Young S."/>
            <person name="Neafsey D."/>
            <person name="Nusbaum C."/>
            <person name="Birren B."/>
        </authorList>
    </citation>
    <scope>NUCLEOTIDE SEQUENCE [LARGE SCALE GENOMIC DNA]</scope>
    <source>
        <strain evidence="5">4G2_DIV0659</strain>
    </source>
</reference>
<name>A0A242CL07_9ENTE</name>
<comment type="similarity">
    <text evidence="1 3">Belongs to the short-chain dehydrogenases/reductases (SDR) family.</text>
</comment>
<dbReference type="FunFam" id="3.40.50.720:FF:000084">
    <property type="entry name" value="Short-chain dehydrogenase reductase"/>
    <property type="match status" value="1"/>
</dbReference>
<comment type="caution">
    <text evidence="5">The sequence shown here is derived from an EMBL/GenBank/DDBJ whole genome shotgun (WGS) entry which is preliminary data.</text>
</comment>
<dbReference type="EMBL" id="NGLE01000001">
    <property type="protein sequence ID" value="OTO10600.1"/>
    <property type="molecule type" value="Genomic_DNA"/>
</dbReference>
<dbReference type="AlphaFoldDB" id="A0A242CL07"/>
<dbReference type="PROSITE" id="PS00061">
    <property type="entry name" value="ADH_SHORT"/>
    <property type="match status" value="1"/>
</dbReference>
<dbReference type="PRINTS" id="PR00080">
    <property type="entry name" value="SDRFAMILY"/>
</dbReference>
<evidence type="ECO:0000313" key="6">
    <source>
        <dbReference type="Proteomes" id="UP000195139"/>
    </source>
</evidence>
<proteinExistence type="inferred from homology"/>
<dbReference type="STRING" id="1834181.A5880_001284"/>
<keyword evidence="2" id="KW-0560">Oxidoreductase</keyword>
<dbReference type="PRINTS" id="PR00081">
    <property type="entry name" value="GDHRDH"/>
</dbReference>
<evidence type="ECO:0000256" key="1">
    <source>
        <dbReference type="ARBA" id="ARBA00006484"/>
    </source>
</evidence>
<evidence type="ECO:0000313" key="4">
    <source>
        <dbReference type="EMBL" id="MEI5992668.1"/>
    </source>
</evidence>
<dbReference type="CDD" id="cd05233">
    <property type="entry name" value="SDR_c"/>
    <property type="match status" value="1"/>
</dbReference>
<dbReference type="InterPro" id="IPR050259">
    <property type="entry name" value="SDR"/>
</dbReference>
<keyword evidence="6" id="KW-1185">Reference proteome</keyword>
<dbReference type="Proteomes" id="UP000195139">
    <property type="component" value="Unassembled WGS sequence"/>
</dbReference>
<dbReference type="EMBL" id="NGLE02000001">
    <property type="protein sequence ID" value="MEI5992668.1"/>
    <property type="molecule type" value="Genomic_DNA"/>
</dbReference>
<evidence type="ECO:0000313" key="5">
    <source>
        <dbReference type="EMBL" id="OTO10600.1"/>
    </source>
</evidence>
<dbReference type="GO" id="GO:0016491">
    <property type="term" value="F:oxidoreductase activity"/>
    <property type="evidence" value="ECO:0007669"/>
    <property type="project" value="UniProtKB-KW"/>
</dbReference>
<reference evidence="4 6" key="2">
    <citation type="submission" date="2018-07" db="EMBL/GenBank/DDBJ databases">
        <title>The Genome Sequence of Enterococcus sp. DIV0659b.</title>
        <authorList>
            <consortium name="The Broad Institute Genomics Platform"/>
            <consortium name="The Broad Institute Genomic Center for Infectious Diseases"/>
            <person name="Earl A."/>
            <person name="Manson A."/>
            <person name="Schwartman J."/>
            <person name="Gilmore M."/>
            <person name="Abouelleil A."/>
            <person name="Cao P."/>
            <person name="Chapman S."/>
            <person name="Cusick C."/>
            <person name="Shea T."/>
            <person name="Young S."/>
            <person name="Neafsey D."/>
            <person name="Nusbaum C."/>
            <person name="Birren B."/>
        </authorList>
    </citation>
    <scope>NUCLEOTIDE SEQUENCE [LARGE SCALE GENOMIC DNA]</scope>
    <source>
        <strain evidence="4 6">4G2_DIV0659</strain>
    </source>
</reference>
<dbReference type="InterPro" id="IPR036291">
    <property type="entry name" value="NAD(P)-bd_dom_sf"/>
</dbReference>
<sequence length="251" mass="26970">MMKEETVIITGGASGIGRASAIKFAEKNYNIVIVDIDETGGEQVAALIRGKGAQAIFIRANVCKKTDCENFVHKAIDTFGQVDVFINNAGVLQKMALLADIPESELEKAININFKGIFFGLQAVLKQMETQGHGRIINTASSSGMRVEHSLAAYSATKHAVVSLTKSVALEYTSKGIQCNAICPGGVQTKLLEQSLDYIENSGYVPAEFSKIRMDRYGNADEIAYVIVALADKQNGYMSGSIIPIDGGLLL</sequence>
<dbReference type="InterPro" id="IPR002347">
    <property type="entry name" value="SDR_fam"/>
</dbReference>